<dbReference type="SMART" id="SM00530">
    <property type="entry name" value="HTH_XRE"/>
    <property type="match status" value="1"/>
</dbReference>
<dbReference type="Proteomes" id="UP000184452">
    <property type="component" value="Unassembled WGS sequence"/>
</dbReference>
<proteinExistence type="predicted"/>
<evidence type="ECO:0000313" key="3">
    <source>
        <dbReference type="Proteomes" id="UP000184452"/>
    </source>
</evidence>
<dbReference type="AlphaFoldDB" id="A0A1M6RH74"/>
<accession>A0A1M6RH74</accession>
<dbReference type="RefSeq" id="WP_073381690.1">
    <property type="nucleotide sequence ID" value="NZ_FQZK01000017.1"/>
</dbReference>
<dbReference type="Pfam" id="PF13560">
    <property type="entry name" value="HTH_31"/>
    <property type="match status" value="1"/>
</dbReference>
<dbReference type="InterPro" id="IPR010982">
    <property type="entry name" value="Lambda_DNA-bd_dom_sf"/>
</dbReference>
<dbReference type="InterPro" id="IPR001387">
    <property type="entry name" value="Cro/C1-type_HTH"/>
</dbReference>
<sequence length="287" mass="32943">MPTARRKVTLRAQWLGKMLRELRESNGYTLKEAAEYLQRDLSALSRFESGVHPIRRGDVLALMDLYGVEDRPQRDMLISLTGELTRTGWWEKYTKDDVWGSTIDLAWLESRAHSLRMFATTTVPGLLQTEQYARSLIQVANRHSTQREIERWVSLRLDRQRVLDREGEPAHLSAVVDESVLRRLVGGREIMRDQIRHLILMSQRANVNIQVLPFNIGAHSSPDGPFALVKMDDPFPEVAHIESPAGSIYLETEAVDRFVDTYDWLQEHSLGIEDTAALLADLEKELR</sequence>
<dbReference type="Pfam" id="PF19054">
    <property type="entry name" value="DUF5753"/>
    <property type="match status" value="1"/>
</dbReference>
<reference evidence="2 3" key="1">
    <citation type="submission" date="2016-11" db="EMBL/GenBank/DDBJ databases">
        <authorList>
            <person name="Jaros S."/>
            <person name="Januszkiewicz K."/>
            <person name="Wedrychowicz H."/>
        </authorList>
    </citation>
    <scope>NUCLEOTIDE SEQUENCE [LARGE SCALE GENOMIC DNA]</scope>
    <source>
        <strain evidence="2 3">CGMCC 4.5723</strain>
    </source>
</reference>
<dbReference type="Gene3D" id="1.10.260.40">
    <property type="entry name" value="lambda repressor-like DNA-binding domains"/>
    <property type="match status" value="1"/>
</dbReference>
<dbReference type="PROSITE" id="PS50943">
    <property type="entry name" value="HTH_CROC1"/>
    <property type="match status" value="1"/>
</dbReference>
<dbReference type="STRING" id="758803.SAMN05421803_117104"/>
<dbReference type="SUPFAM" id="SSF47413">
    <property type="entry name" value="lambda repressor-like DNA-binding domains"/>
    <property type="match status" value="1"/>
</dbReference>
<dbReference type="CDD" id="cd00093">
    <property type="entry name" value="HTH_XRE"/>
    <property type="match status" value="1"/>
</dbReference>
<dbReference type="OrthoDB" id="5177725at2"/>
<dbReference type="EMBL" id="FQZK01000017">
    <property type="protein sequence ID" value="SHK31728.1"/>
    <property type="molecule type" value="Genomic_DNA"/>
</dbReference>
<keyword evidence="3" id="KW-1185">Reference proteome</keyword>
<gene>
    <name evidence="2" type="ORF">SAMN05421803_117104</name>
</gene>
<protein>
    <submittedName>
        <fullName evidence="2">Helix-turn-helix domain-containing protein</fullName>
    </submittedName>
</protein>
<dbReference type="InterPro" id="IPR043917">
    <property type="entry name" value="DUF5753"/>
</dbReference>
<evidence type="ECO:0000313" key="2">
    <source>
        <dbReference type="EMBL" id="SHK31728.1"/>
    </source>
</evidence>
<organism evidence="2 3">
    <name type="scientific">Nocardiopsis flavescens</name>
    <dbReference type="NCBI Taxonomy" id="758803"/>
    <lineage>
        <taxon>Bacteria</taxon>
        <taxon>Bacillati</taxon>
        <taxon>Actinomycetota</taxon>
        <taxon>Actinomycetes</taxon>
        <taxon>Streptosporangiales</taxon>
        <taxon>Nocardiopsidaceae</taxon>
        <taxon>Nocardiopsis</taxon>
    </lineage>
</organism>
<feature type="domain" description="HTH cro/C1-type" evidence="1">
    <location>
        <begin position="19"/>
        <end position="74"/>
    </location>
</feature>
<name>A0A1M6RH74_9ACTN</name>
<evidence type="ECO:0000259" key="1">
    <source>
        <dbReference type="PROSITE" id="PS50943"/>
    </source>
</evidence>
<dbReference type="GO" id="GO:0003677">
    <property type="term" value="F:DNA binding"/>
    <property type="evidence" value="ECO:0007669"/>
    <property type="project" value="InterPro"/>
</dbReference>